<protein>
    <submittedName>
        <fullName evidence="6">Creatininase family protein</fullName>
    </submittedName>
</protein>
<dbReference type="Pfam" id="PF02633">
    <property type="entry name" value="Creatininase"/>
    <property type="match status" value="1"/>
</dbReference>
<evidence type="ECO:0000256" key="5">
    <source>
        <dbReference type="ARBA" id="ARBA00024029"/>
    </source>
</evidence>
<comment type="similarity">
    <text evidence="5">Belongs to the creatininase superfamily.</text>
</comment>
<dbReference type="SUPFAM" id="SSF102215">
    <property type="entry name" value="Creatininase"/>
    <property type="match status" value="1"/>
</dbReference>
<keyword evidence="7" id="KW-1185">Reference proteome</keyword>
<proteinExistence type="inferred from homology"/>
<comment type="cofactor">
    <cofactor evidence="1">
        <name>Zn(2+)</name>
        <dbReference type="ChEBI" id="CHEBI:29105"/>
    </cofactor>
</comment>
<evidence type="ECO:0000256" key="2">
    <source>
        <dbReference type="ARBA" id="ARBA00022723"/>
    </source>
</evidence>
<dbReference type="RefSeq" id="WP_322416529.1">
    <property type="nucleotide sequence ID" value="NZ_CP139858.1"/>
</dbReference>
<name>A0ABZ0VXI4_9HYPH</name>
<evidence type="ECO:0000313" key="6">
    <source>
        <dbReference type="EMBL" id="WQC01593.1"/>
    </source>
</evidence>
<organism evidence="6 7">
    <name type="scientific">Mesorhizobium huakuii</name>
    <dbReference type="NCBI Taxonomy" id="28104"/>
    <lineage>
        <taxon>Bacteria</taxon>
        <taxon>Pseudomonadati</taxon>
        <taxon>Pseudomonadota</taxon>
        <taxon>Alphaproteobacteria</taxon>
        <taxon>Hyphomicrobiales</taxon>
        <taxon>Phyllobacteriaceae</taxon>
        <taxon>Mesorhizobium</taxon>
    </lineage>
</organism>
<gene>
    <name evidence="6" type="ORF">U0R22_005824</name>
</gene>
<accession>A0ABZ0VXI4</accession>
<dbReference type="InterPro" id="IPR003785">
    <property type="entry name" value="Creatininase/forma_Hydrolase"/>
</dbReference>
<keyword evidence="3" id="KW-0378">Hydrolase</keyword>
<keyword evidence="4" id="KW-0862">Zinc</keyword>
<evidence type="ECO:0000256" key="4">
    <source>
        <dbReference type="ARBA" id="ARBA00022833"/>
    </source>
</evidence>
<evidence type="ECO:0000313" key="7">
    <source>
        <dbReference type="Proteomes" id="UP001322481"/>
    </source>
</evidence>
<dbReference type="InterPro" id="IPR024087">
    <property type="entry name" value="Creatininase-like_sf"/>
</dbReference>
<dbReference type="Proteomes" id="UP001322481">
    <property type="component" value="Chromosome"/>
</dbReference>
<evidence type="ECO:0000256" key="1">
    <source>
        <dbReference type="ARBA" id="ARBA00001947"/>
    </source>
</evidence>
<dbReference type="PANTHER" id="PTHR35005">
    <property type="entry name" value="3-DEHYDRO-SCYLLO-INOSOSE HYDROLASE"/>
    <property type="match status" value="1"/>
</dbReference>
<reference evidence="6 7" key="1">
    <citation type="submission" date="2023-11" db="EMBL/GenBank/DDBJ databases">
        <authorList>
            <person name="Panchal A.K."/>
            <person name="Meaney J.S."/>
            <person name="Karas B.J."/>
            <person name="diCenzo G.C."/>
        </authorList>
    </citation>
    <scope>NUCLEOTIDE SEQUENCE [LARGE SCALE GENOMIC DNA]</scope>
    <source>
        <strain evidence="6 7">NZP2235</strain>
    </source>
</reference>
<dbReference type="Gene3D" id="3.40.50.10310">
    <property type="entry name" value="Creatininase"/>
    <property type="match status" value="1"/>
</dbReference>
<sequence length="302" mass="32060">MIMNLRGRRRLPETSATGLIAGNRGTSGPVQRTLAGIVVGLWFLSGPASAANAANASVFLEDQTWTELRDRINAGTTTIIVPIGGTEQSGPAMALGKHNARVKFLAEKIAGQLGNALVAPVISYVPEGTIDPPSAHMRFPGTITVSDKIFEQLLESAARSFKLHGFKTIVLIGDHGGYQADERHVADRLNAEWSKSPVRVFAALQYYQITQGAYVDKLLSAGARQSEIGTHAGLADTSLMLAIDPSMVRKDRLAAAPKLGAGDGVYGGDPARSSAEFGQLGVDLIVSGTTEAIREFVKQQPR</sequence>
<dbReference type="PANTHER" id="PTHR35005:SF1">
    <property type="entry name" value="2-AMINO-5-FORMYLAMINO-6-RIBOSYLAMINOPYRIMIDIN-4(3H)-ONE 5'-MONOPHOSPHATE DEFORMYLASE"/>
    <property type="match status" value="1"/>
</dbReference>
<dbReference type="EMBL" id="CP139858">
    <property type="protein sequence ID" value="WQC01593.1"/>
    <property type="molecule type" value="Genomic_DNA"/>
</dbReference>
<evidence type="ECO:0000256" key="3">
    <source>
        <dbReference type="ARBA" id="ARBA00022801"/>
    </source>
</evidence>
<keyword evidence="2" id="KW-0479">Metal-binding</keyword>